<gene>
    <name evidence="8" type="ORF">SteCoe_12513</name>
</gene>
<sequence length="254" mass="29145">MQRMTKQEKKLLKFKVNQENRKEKRKRQHQAKRVKRNQMLGEMSDEERKAYIAQERAAEQAIKTESDRVSQSGIPLIFDFSYYPMMTSVEAGSLQSQISGSVGFLRKQNPQYFKLLCSNVPEGLVEKLLKRGAKSWNVQVTQQDIKDIPDLIDKKIIYLSPDADEPLLEVPENCAFVIGGLVDRTIRSLQSLHRAGNLGVDVKRLPIKEHANNLIKPERRVFNIDTVVQVLHWLAAGVEAKEALIKSIPKRWLN</sequence>
<feature type="compositionally biased region" description="Basic residues" evidence="6">
    <location>
        <begin position="23"/>
        <end position="36"/>
    </location>
</feature>
<dbReference type="PANTHER" id="PTHR13563">
    <property type="entry name" value="TRNA (GUANINE-9-) METHYLTRANSFERASE"/>
    <property type="match status" value="1"/>
</dbReference>
<dbReference type="EMBL" id="MPUH01000217">
    <property type="protein sequence ID" value="OMJ86075.1"/>
    <property type="molecule type" value="Genomic_DNA"/>
</dbReference>
<keyword evidence="4" id="KW-0949">S-adenosyl-L-methionine</keyword>
<evidence type="ECO:0000256" key="4">
    <source>
        <dbReference type="ARBA" id="ARBA00022691"/>
    </source>
</evidence>
<dbReference type="GO" id="GO:0052905">
    <property type="term" value="F:tRNA (guanosine(9)-N1)-methyltransferase activity"/>
    <property type="evidence" value="ECO:0007669"/>
    <property type="project" value="UniProtKB-EC"/>
</dbReference>
<name>A0A1R2CAR9_9CILI</name>
<feature type="domain" description="SAM-dependent MTase TRM10-type" evidence="7">
    <location>
        <begin position="62"/>
        <end position="254"/>
    </location>
</feature>
<evidence type="ECO:0000256" key="6">
    <source>
        <dbReference type="SAM" id="MobiDB-lite"/>
    </source>
</evidence>
<feature type="compositionally biased region" description="Basic and acidic residues" evidence="6">
    <location>
        <begin position="1"/>
        <end position="22"/>
    </location>
</feature>
<evidence type="ECO:0000256" key="5">
    <source>
        <dbReference type="ARBA" id="ARBA00048434"/>
    </source>
</evidence>
<dbReference type="GO" id="GO:0000049">
    <property type="term" value="F:tRNA binding"/>
    <property type="evidence" value="ECO:0007669"/>
    <property type="project" value="TreeGrafter"/>
</dbReference>
<protein>
    <recommendedName>
        <fullName evidence="1">tRNA (guanine(9)-N(1))-methyltransferase</fullName>
        <ecNumber evidence="1">2.1.1.221</ecNumber>
    </recommendedName>
</protein>
<dbReference type="PROSITE" id="PS51675">
    <property type="entry name" value="SAM_MT_TRM10"/>
    <property type="match status" value="1"/>
</dbReference>
<comment type="catalytic activity">
    <reaction evidence="5">
        <text>guanosine(9) in tRNA + S-adenosyl-L-methionine = N(1)-methylguanosine(9) in tRNA + S-adenosyl-L-homocysteine + H(+)</text>
        <dbReference type="Rhea" id="RHEA:43156"/>
        <dbReference type="Rhea" id="RHEA-COMP:10367"/>
        <dbReference type="Rhea" id="RHEA-COMP:10368"/>
        <dbReference type="ChEBI" id="CHEBI:15378"/>
        <dbReference type="ChEBI" id="CHEBI:57856"/>
        <dbReference type="ChEBI" id="CHEBI:59789"/>
        <dbReference type="ChEBI" id="CHEBI:73542"/>
        <dbReference type="ChEBI" id="CHEBI:74269"/>
        <dbReference type="EC" id="2.1.1.221"/>
    </reaction>
</comment>
<keyword evidence="3" id="KW-0808">Transferase</keyword>
<dbReference type="CDD" id="cd18089">
    <property type="entry name" value="SPOUT_Trm10-like"/>
    <property type="match status" value="1"/>
</dbReference>
<evidence type="ECO:0000313" key="8">
    <source>
        <dbReference type="EMBL" id="OMJ86075.1"/>
    </source>
</evidence>
<dbReference type="AlphaFoldDB" id="A0A1R2CAR9"/>
<feature type="region of interest" description="Disordered" evidence="6">
    <location>
        <begin position="1"/>
        <end position="40"/>
    </location>
</feature>
<proteinExistence type="predicted"/>
<accession>A0A1R2CAR9</accession>
<evidence type="ECO:0000256" key="3">
    <source>
        <dbReference type="ARBA" id="ARBA00022679"/>
    </source>
</evidence>
<keyword evidence="9" id="KW-1185">Reference proteome</keyword>
<dbReference type="GO" id="GO:0002939">
    <property type="term" value="P:tRNA N1-guanine methylation"/>
    <property type="evidence" value="ECO:0007669"/>
    <property type="project" value="TreeGrafter"/>
</dbReference>
<evidence type="ECO:0000256" key="2">
    <source>
        <dbReference type="ARBA" id="ARBA00022603"/>
    </source>
</evidence>
<dbReference type="InterPro" id="IPR028564">
    <property type="entry name" value="MT_TRM10-typ"/>
</dbReference>
<comment type="caution">
    <text evidence="8">The sequence shown here is derived from an EMBL/GenBank/DDBJ whole genome shotgun (WGS) entry which is preliminary data.</text>
</comment>
<organism evidence="8 9">
    <name type="scientific">Stentor coeruleus</name>
    <dbReference type="NCBI Taxonomy" id="5963"/>
    <lineage>
        <taxon>Eukaryota</taxon>
        <taxon>Sar</taxon>
        <taxon>Alveolata</taxon>
        <taxon>Ciliophora</taxon>
        <taxon>Postciliodesmatophora</taxon>
        <taxon>Heterotrichea</taxon>
        <taxon>Heterotrichida</taxon>
        <taxon>Stentoridae</taxon>
        <taxon>Stentor</taxon>
    </lineage>
</organism>
<dbReference type="EC" id="2.1.1.221" evidence="1"/>
<evidence type="ECO:0000313" key="9">
    <source>
        <dbReference type="Proteomes" id="UP000187209"/>
    </source>
</evidence>
<reference evidence="8 9" key="1">
    <citation type="submission" date="2016-11" db="EMBL/GenBank/DDBJ databases">
        <title>The macronuclear genome of Stentor coeruleus: a giant cell with tiny introns.</title>
        <authorList>
            <person name="Slabodnick M."/>
            <person name="Ruby J.G."/>
            <person name="Reiff S.B."/>
            <person name="Swart E.C."/>
            <person name="Gosai S."/>
            <person name="Prabakaran S."/>
            <person name="Witkowska E."/>
            <person name="Larue G.E."/>
            <person name="Fisher S."/>
            <person name="Freeman R.M."/>
            <person name="Gunawardena J."/>
            <person name="Chu W."/>
            <person name="Stover N.A."/>
            <person name="Gregory B.D."/>
            <person name="Nowacki M."/>
            <person name="Derisi J."/>
            <person name="Roy S.W."/>
            <person name="Marshall W.F."/>
            <person name="Sood P."/>
        </authorList>
    </citation>
    <scope>NUCLEOTIDE SEQUENCE [LARGE SCALE GENOMIC DNA]</scope>
    <source>
        <strain evidence="8">WM001</strain>
    </source>
</reference>
<dbReference type="Gene3D" id="3.40.1280.30">
    <property type="match status" value="1"/>
</dbReference>
<dbReference type="PANTHER" id="PTHR13563:SF13">
    <property type="entry name" value="TRNA METHYLTRANSFERASE 10 HOMOLOG A"/>
    <property type="match status" value="1"/>
</dbReference>
<dbReference type="OrthoDB" id="278300at2759"/>
<dbReference type="GO" id="GO:0005634">
    <property type="term" value="C:nucleus"/>
    <property type="evidence" value="ECO:0007669"/>
    <property type="project" value="TreeGrafter"/>
</dbReference>
<keyword evidence="2" id="KW-0489">Methyltransferase</keyword>
<dbReference type="Proteomes" id="UP000187209">
    <property type="component" value="Unassembled WGS sequence"/>
</dbReference>
<evidence type="ECO:0000259" key="7">
    <source>
        <dbReference type="PROSITE" id="PS51675"/>
    </source>
</evidence>
<dbReference type="InterPro" id="IPR007356">
    <property type="entry name" value="tRNA_m1G_MeTrfase_euk"/>
</dbReference>
<dbReference type="InterPro" id="IPR038459">
    <property type="entry name" value="MT_TRM10-typ_sf"/>
</dbReference>
<evidence type="ECO:0000256" key="1">
    <source>
        <dbReference type="ARBA" id="ARBA00012797"/>
    </source>
</evidence>